<keyword evidence="1" id="KW-0479">Metal-binding</keyword>
<dbReference type="SUPFAM" id="SSF51182">
    <property type="entry name" value="RmlC-like cupins"/>
    <property type="match status" value="1"/>
</dbReference>
<evidence type="ECO:0000256" key="1">
    <source>
        <dbReference type="ARBA" id="ARBA00022723"/>
    </source>
</evidence>
<evidence type="ECO:0000313" key="3">
    <source>
        <dbReference type="EMBL" id="SVA92372.1"/>
    </source>
</evidence>
<dbReference type="Pfam" id="PF07883">
    <property type="entry name" value="Cupin_2"/>
    <property type="match status" value="1"/>
</dbReference>
<protein>
    <recommendedName>
        <fullName evidence="2">Cupin type-2 domain-containing protein</fullName>
    </recommendedName>
</protein>
<accession>A0A381ZU49</accession>
<organism evidence="3">
    <name type="scientific">marine metagenome</name>
    <dbReference type="NCBI Taxonomy" id="408172"/>
    <lineage>
        <taxon>unclassified sequences</taxon>
        <taxon>metagenomes</taxon>
        <taxon>ecological metagenomes</taxon>
    </lineage>
</organism>
<dbReference type="AlphaFoldDB" id="A0A381ZU49"/>
<dbReference type="EMBL" id="UINC01022537">
    <property type="protein sequence ID" value="SVA92372.1"/>
    <property type="molecule type" value="Genomic_DNA"/>
</dbReference>
<dbReference type="InterPro" id="IPR014710">
    <property type="entry name" value="RmlC-like_jellyroll"/>
</dbReference>
<dbReference type="GO" id="GO:0046872">
    <property type="term" value="F:metal ion binding"/>
    <property type="evidence" value="ECO:0007669"/>
    <property type="project" value="UniProtKB-KW"/>
</dbReference>
<dbReference type="InterPro" id="IPR013096">
    <property type="entry name" value="Cupin_2"/>
</dbReference>
<dbReference type="InterPro" id="IPR051610">
    <property type="entry name" value="GPI/OXD"/>
</dbReference>
<feature type="domain" description="Cupin type-2" evidence="2">
    <location>
        <begin position="41"/>
        <end position="104"/>
    </location>
</feature>
<dbReference type="InterPro" id="IPR011051">
    <property type="entry name" value="RmlC_Cupin_sf"/>
</dbReference>
<sequence length="110" mass="12628">MKKVRIEDIGGEILRDTSEYLLKDLPFGEHLTLSSTQLRANQSTTGHLHHDQEEVYYFHKGIGEMQIDDERFPVEAGDIVCINIGEFHRVFNTGVFGLYFICVFEGGRNH</sequence>
<evidence type="ECO:0000259" key="2">
    <source>
        <dbReference type="Pfam" id="PF07883"/>
    </source>
</evidence>
<name>A0A381ZU49_9ZZZZ</name>
<proteinExistence type="predicted"/>
<gene>
    <name evidence="3" type="ORF">METZ01_LOCUS145226</name>
</gene>
<dbReference type="PANTHER" id="PTHR35848:SF6">
    <property type="entry name" value="CUPIN TYPE-2 DOMAIN-CONTAINING PROTEIN"/>
    <property type="match status" value="1"/>
</dbReference>
<dbReference type="PANTHER" id="PTHR35848">
    <property type="entry name" value="OXALATE-BINDING PROTEIN"/>
    <property type="match status" value="1"/>
</dbReference>
<reference evidence="3" key="1">
    <citation type="submission" date="2018-05" db="EMBL/GenBank/DDBJ databases">
        <authorList>
            <person name="Lanie J.A."/>
            <person name="Ng W.-L."/>
            <person name="Kazmierczak K.M."/>
            <person name="Andrzejewski T.M."/>
            <person name="Davidsen T.M."/>
            <person name="Wayne K.J."/>
            <person name="Tettelin H."/>
            <person name="Glass J.I."/>
            <person name="Rusch D."/>
            <person name="Podicherti R."/>
            <person name="Tsui H.-C.T."/>
            <person name="Winkler M.E."/>
        </authorList>
    </citation>
    <scope>NUCLEOTIDE SEQUENCE</scope>
</reference>
<dbReference type="Gene3D" id="2.60.120.10">
    <property type="entry name" value="Jelly Rolls"/>
    <property type="match status" value="1"/>
</dbReference>